<evidence type="ECO:0000313" key="2">
    <source>
        <dbReference type="EMBL" id="SDT85484.1"/>
    </source>
</evidence>
<sequence length="104" mass="11889">MLTNTSGIHNLTGYQAQLNISNTAKPSSHATGSPVSNRKNINDTVNISNKARDLQQVYQREKTAVEQNHTNATQQLEREYLQEKSRLEKEFSRKKQDLEINIYA</sequence>
<proteinExistence type="predicted"/>
<feature type="region of interest" description="Disordered" evidence="1">
    <location>
        <begin position="20"/>
        <end position="41"/>
    </location>
</feature>
<dbReference type="RefSeq" id="WP_092230125.1">
    <property type="nucleotide sequence ID" value="NZ_FNLL01000002.1"/>
</dbReference>
<reference evidence="3" key="1">
    <citation type="submission" date="2016-10" db="EMBL/GenBank/DDBJ databases">
        <authorList>
            <person name="Varghese N."/>
            <person name="Submissions S."/>
        </authorList>
    </citation>
    <scope>NUCLEOTIDE SEQUENCE [LARGE SCALE GENOMIC DNA]</scope>
    <source>
        <strain evidence="3">DSM 3384</strain>
    </source>
</reference>
<protein>
    <submittedName>
        <fullName evidence="2">Uncharacterized protein</fullName>
    </submittedName>
</protein>
<evidence type="ECO:0000256" key="1">
    <source>
        <dbReference type="SAM" id="MobiDB-lite"/>
    </source>
</evidence>
<name>A0A1H2DRS7_9BACT</name>
<keyword evidence="3" id="KW-1185">Reference proteome</keyword>
<accession>A0A1H2DRS7</accession>
<gene>
    <name evidence="2" type="ORF">SAMN04487931_10223</name>
</gene>
<evidence type="ECO:0000313" key="3">
    <source>
        <dbReference type="Proteomes" id="UP000199608"/>
    </source>
</evidence>
<dbReference type="Proteomes" id="UP000199608">
    <property type="component" value="Unassembled WGS sequence"/>
</dbReference>
<dbReference type="AlphaFoldDB" id="A0A1H2DRS7"/>
<organism evidence="2 3">
    <name type="scientific">Desulfobacula phenolica</name>
    <dbReference type="NCBI Taxonomy" id="90732"/>
    <lineage>
        <taxon>Bacteria</taxon>
        <taxon>Pseudomonadati</taxon>
        <taxon>Thermodesulfobacteriota</taxon>
        <taxon>Desulfobacteria</taxon>
        <taxon>Desulfobacterales</taxon>
        <taxon>Desulfobacteraceae</taxon>
        <taxon>Desulfobacula</taxon>
    </lineage>
</organism>
<dbReference type="EMBL" id="FNLL01000002">
    <property type="protein sequence ID" value="SDT85484.1"/>
    <property type="molecule type" value="Genomic_DNA"/>
</dbReference>